<dbReference type="EMBL" id="JASCZI010093200">
    <property type="protein sequence ID" value="MED6153154.1"/>
    <property type="molecule type" value="Genomic_DNA"/>
</dbReference>
<name>A0ABU6TX95_9FABA</name>
<feature type="compositionally biased region" description="Pro residues" evidence="1">
    <location>
        <begin position="37"/>
        <end position="50"/>
    </location>
</feature>
<organism evidence="2 3">
    <name type="scientific">Stylosanthes scabra</name>
    <dbReference type="NCBI Taxonomy" id="79078"/>
    <lineage>
        <taxon>Eukaryota</taxon>
        <taxon>Viridiplantae</taxon>
        <taxon>Streptophyta</taxon>
        <taxon>Embryophyta</taxon>
        <taxon>Tracheophyta</taxon>
        <taxon>Spermatophyta</taxon>
        <taxon>Magnoliopsida</taxon>
        <taxon>eudicotyledons</taxon>
        <taxon>Gunneridae</taxon>
        <taxon>Pentapetalae</taxon>
        <taxon>rosids</taxon>
        <taxon>fabids</taxon>
        <taxon>Fabales</taxon>
        <taxon>Fabaceae</taxon>
        <taxon>Papilionoideae</taxon>
        <taxon>50 kb inversion clade</taxon>
        <taxon>dalbergioids sensu lato</taxon>
        <taxon>Dalbergieae</taxon>
        <taxon>Pterocarpus clade</taxon>
        <taxon>Stylosanthes</taxon>
    </lineage>
</organism>
<comment type="caution">
    <text evidence="2">The sequence shown here is derived from an EMBL/GenBank/DDBJ whole genome shotgun (WGS) entry which is preliminary data.</text>
</comment>
<evidence type="ECO:0000256" key="1">
    <source>
        <dbReference type="SAM" id="MobiDB-lite"/>
    </source>
</evidence>
<reference evidence="2 3" key="1">
    <citation type="journal article" date="2023" name="Plants (Basel)">
        <title>Bridging the Gap: Combining Genomics and Transcriptomics Approaches to Understand Stylosanthes scabra, an Orphan Legume from the Brazilian Caatinga.</title>
        <authorList>
            <person name="Ferreira-Neto J.R.C."/>
            <person name="da Silva M.D."/>
            <person name="Binneck E."/>
            <person name="de Melo N.F."/>
            <person name="da Silva R.H."/>
            <person name="de Melo A.L.T.M."/>
            <person name="Pandolfi V."/>
            <person name="Bustamante F.O."/>
            <person name="Brasileiro-Vidal A.C."/>
            <person name="Benko-Iseppon A.M."/>
        </authorList>
    </citation>
    <scope>NUCLEOTIDE SEQUENCE [LARGE SCALE GENOMIC DNA]</scope>
    <source>
        <tissue evidence="2">Leaves</tissue>
    </source>
</reference>
<protein>
    <submittedName>
        <fullName evidence="2">Uncharacterized protein</fullName>
    </submittedName>
</protein>
<feature type="non-terminal residue" evidence="2">
    <location>
        <position position="85"/>
    </location>
</feature>
<dbReference type="Proteomes" id="UP001341840">
    <property type="component" value="Unassembled WGS sequence"/>
</dbReference>
<feature type="compositionally biased region" description="Basic and acidic residues" evidence="1">
    <location>
        <begin position="1"/>
        <end position="13"/>
    </location>
</feature>
<feature type="region of interest" description="Disordered" evidence="1">
    <location>
        <begin position="1"/>
        <end position="85"/>
    </location>
</feature>
<accession>A0ABU6TX95</accession>
<evidence type="ECO:0000313" key="3">
    <source>
        <dbReference type="Proteomes" id="UP001341840"/>
    </source>
</evidence>
<evidence type="ECO:0000313" key="2">
    <source>
        <dbReference type="EMBL" id="MED6153154.1"/>
    </source>
</evidence>
<sequence length="85" mass="9627">MDLDKRTDFEKGLNIESGNARWLHPYASKDHNQNPVAPLPPPPSTPPLPQPKTRKKVRSQKEKGSSKRNRKQNHGTALCCCDRKV</sequence>
<proteinExistence type="predicted"/>
<keyword evidence="3" id="KW-1185">Reference proteome</keyword>
<gene>
    <name evidence="2" type="ORF">PIB30_098861</name>
</gene>